<dbReference type="Gene3D" id="3.90.70.80">
    <property type="match status" value="1"/>
</dbReference>
<gene>
    <name evidence="4" type="ORF">OMED0929_LOCUS4757</name>
</gene>
<dbReference type="InterPro" id="IPR003323">
    <property type="entry name" value="OTU_dom"/>
</dbReference>
<organism evidence="4">
    <name type="scientific">Ostreococcus mediterraneus</name>
    <dbReference type="NCBI Taxonomy" id="1486918"/>
    <lineage>
        <taxon>Eukaryota</taxon>
        <taxon>Viridiplantae</taxon>
        <taxon>Chlorophyta</taxon>
        <taxon>Mamiellophyceae</taxon>
        <taxon>Mamiellales</taxon>
        <taxon>Bathycoccaceae</taxon>
        <taxon>Ostreococcus</taxon>
    </lineage>
</organism>
<dbReference type="GO" id="GO:0016579">
    <property type="term" value="P:protein deubiquitination"/>
    <property type="evidence" value="ECO:0007669"/>
    <property type="project" value="TreeGrafter"/>
</dbReference>
<dbReference type="PROSITE" id="PS50802">
    <property type="entry name" value="OTU"/>
    <property type="match status" value="1"/>
</dbReference>
<dbReference type="InterPro" id="IPR038765">
    <property type="entry name" value="Papain-like_cys_pep_sf"/>
</dbReference>
<feature type="region of interest" description="Disordered" evidence="2">
    <location>
        <begin position="1"/>
        <end position="23"/>
    </location>
</feature>
<dbReference type="Pfam" id="PF02338">
    <property type="entry name" value="OTU"/>
    <property type="match status" value="1"/>
</dbReference>
<dbReference type="PANTHER" id="PTHR12419:SF10">
    <property type="entry name" value="DEUBIQUITINASE OTUD6B"/>
    <property type="match status" value="1"/>
</dbReference>
<dbReference type="GO" id="GO:0004843">
    <property type="term" value="F:cysteine-type deubiquitinase activity"/>
    <property type="evidence" value="ECO:0007669"/>
    <property type="project" value="TreeGrafter"/>
</dbReference>
<sequence>MGKKKSNASSNAHADVPADLLPPILDADGQEIDARAESFSALSQRHARELARMEAHVSAFGATKPAKDRAMRALGVVSDRHYAELEAWKEANESESESEGEEDADAVARALDAASLRESASDDDDDARVNASNAHAPKVSKAMARKAKRAAEEAAREERIAAEKAALGPSAEALESDILRARLTPLGLKVKDIKADGHCLYRAIDDQLVATGCGPYEGGFQGLREACARAMRDDAWSYRPFVDDCAGDDDDADAKWDKYVDDIAHTATWGGQVELMALAKVIERPIEVFSATMPRVTMGDDFAGRGPTVRVAYHRHAFGLGEHYNSVEDI</sequence>
<dbReference type="EMBL" id="HBEW01005656">
    <property type="protein sequence ID" value="CAD8584139.1"/>
    <property type="molecule type" value="Transcribed_RNA"/>
</dbReference>
<feature type="domain" description="OTU" evidence="3">
    <location>
        <begin position="188"/>
        <end position="330"/>
    </location>
</feature>
<evidence type="ECO:0000256" key="1">
    <source>
        <dbReference type="ARBA" id="ARBA00010407"/>
    </source>
</evidence>
<protein>
    <recommendedName>
        <fullName evidence="3">OTU domain-containing protein</fullName>
    </recommendedName>
</protein>
<dbReference type="PANTHER" id="PTHR12419">
    <property type="entry name" value="OTU DOMAIN CONTAINING PROTEIN"/>
    <property type="match status" value="1"/>
</dbReference>
<accession>A0A7S0KL75</accession>
<comment type="similarity">
    <text evidence="1">Belongs to the peptidase C85 family.</text>
</comment>
<proteinExistence type="inferred from homology"/>
<dbReference type="InterPro" id="IPR050704">
    <property type="entry name" value="Peptidase_C85-like"/>
</dbReference>
<dbReference type="AlphaFoldDB" id="A0A7S0KL75"/>
<dbReference type="SUPFAM" id="SSF54001">
    <property type="entry name" value="Cysteine proteinases"/>
    <property type="match status" value="1"/>
</dbReference>
<evidence type="ECO:0000313" key="4">
    <source>
        <dbReference type="EMBL" id="CAD8584139.1"/>
    </source>
</evidence>
<evidence type="ECO:0000256" key="2">
    <source>
        <dbReference type="SAM" id="MobiDB-lite"/>
    </source>
</evidence>
<feature type="region of interest" description="Disordered" evidence="2">
    <location>
        <begin position="115"/>
        <end position="150"/>
    </location>
</feature>
<evidence type="ECO:0000259" key="3">
    <source>
        <dbReference type="PROSITE" id="PS50802"/>
    </source>
</evidence>
<reference evidence="4" key="1">
    <citation type="submission" date="2021-01" db="EMBL/GenBank/DDBJ databases">
        <authorList>
            <person name="Corre E."/>
            <person name="Pelletier E."/>
            <person name="Niang G."/>
            <person name="Scheremetjew M."/>
            <person name="Finn R."/>
            <person name="Kale V."/>
            <person name="Holt S."/>
            <person name="Cochrane G."/>
            <person name="Meng A."/>
            <person name="Brown T."/>
            <person name="Cohen L."/>
        </authorList>
    </citation>
    <scope>NUCLEOTIDE SEQUENCE</scope>
    <source>
        <strain evidence="4">Clade-D-RCC2572</strain>
    </source>
</reference>
<name>A0A7S0KL75_9CHLO</name>